<dbReference type="PROSITE" id="PS50977">
    <property type="entry name" value="HTH_TETR_2"/>
    <property type="match status" value="1"/>
</dbReference>
<dbReference type="PANTHER" id="PTHR30055">
    <property type="entry name" value="HTH-TYPE TRANSCRIPTIONAL REGULATOR RUTR"/>
    <property type="match status" value="1"/>
</dbReference>
<evidence type="ECO:0000256" key="2">
    <source>
        <dbReference type="PROSITE-ProRule" id="PRU00335"/>
    </source>
</evidence>
<dbReference type="Gene3D" id="1.10.357.10">
    <property type="entry name" value="Tetracycline Repressor, domain 2"/>
    <property type="match status" value="1"/>
</dbReference>
<name>A0ABV6X0X1_9ACTN</name>
<reference evidence="4 5" key="1">
    <citation type="submission" date="2024-09" db="EMBL/GenBank/DDBJ databases">
        <authorList>
            <person name="Lee S.D."/>
        </authorList>
    </citation>
    <scope>NUCLEOTIDE SEQUENCE [LARGE SCALE GENOMIC DNA]</scope>
    <source>
        <strain evidence="4 5">N1-3</strain>
    </source>
</reference>
<organism evidence="4 5">
    <name type="scientific">Streptacidiphilus alkalitolerans</name>
    <dbReference type="NCBI Taxonomy" id="3342712"/>
    <lineage>
        <taxon>Bacteria</taxon>
        <taxon>Bacillati</taxon>
        <taxon>Actinomycetota</taxon>
        <taxon>Actinomycetes</taxon>
        <taxon>Kitasatosporales</taxon>
        <taxon>Streptomycetaceae</taxon>
        <taxon>Streptacidiphilus</taxon>
    </lineage>
</organism>
<evidence type="ECO:0000313" key="5">
    <source>
        <dbReference type="Proteomes" id="UP001592530"/>
    </source>
</evidence>
<dbReference type="Gene3D" id="1.10.10.60">
    <property type="entry name" value="Homeodomain-like"/>
    <property type="match status" value="1"/>
</dbReference>
<sequence>MTGTRAARAAETESALKEAAKRVFARTGYLRAKITDITSEADRAAGSFYSHFDGKESLLESLLADMLDQGDERAAGPDHSPDFSDPAAVRWHVDAYWQFVRANRPVIIALHQAAMVDEHFARRLREILAPNLHDVAEHLEHVRAAGGELPGDPLVVASALISLISQFAYNWLVEGGEELGRELSDQEAVDTLTGLIVRGISGGGSGPGGTPTSVADG</sequence>
<dbReference type="RefSeq" id="WP_380553208.1">
    <property type="nucleotide sequence ID" value="NZ_JBHEZY010000005.1"/>
</dbReference>
<keyword evidence="1 2" id="KW-0238">DNA-binding</keyword>
<dbReference type="PRINTS" id="PR00455">
    <property type="entry name" value="HTHTETR"/>
</dbReference>
<dbReference type="PANTHER" id="PTHR30055:SF223">
    <property type="entry name" value="HTH-TYPE TRANSCRIPTIONAL REGULATOR UIDR"/>
    <property type="match status" value="1"/>
</dbReference>
<dbReference type="InterPro" id="IPR036271">
    <property type="entry name" value="Tet_transcr_reg_TetR-rel_C_sf"/>
</dbReference>
<dbReference type="InterPro" id="IPR001647">
    <property type="entry name" value="HTH_TetR"/>
</dbReference>
<comment type="caution">
    <text evidence="4">The sequence shown here is derived from an EMBL/GenBank/DDBJ whole genome shotgun (WGS) entry which is preliminary data.</text>
</comment>
<proteinExistence type="predicted"/>
<dbReference type="Proteomes" id="UP001592530">
    <property type="component" value="Unassembled WGS sequence"/>
</dbReference>
<accession>A0ABV6X0X1</accession>
<feature type="domain" description="HTH tetR-type" evidence="3">
    <location>
        <begin position="10"/>
        <end position="70"/>
    </location>
</feature>
<dbReference type="EMBL" id="JBHEZY010000005">
    <property type="protein sequence ID" value="MFC1431945.1"/>
    <property type="molecule type" value="Genomic_DNA"/>
</dbReference>
<evidence type="ECO:0000313" key="4">
    <source>
        <dbReference type="EMBL" id="MFC1431945.1"/>
    </source>
</evidence>
<gene>
    <name evidence="4" type="ORF">ACEZDB_14950</name>
</gene>
<feature type="DNA-binding region" description="H-T-H motif" evidence="2">
    <location>
        <begin position="33"/>
        <end position="52"/>
    </location>
</feature>
<dbReference type="Pfam" id="PF00440">
    <property type="entry name" value="TetR_N"/>
    <property type="match status" value="1"/>
</dbReference>
<evidence type="ECO:0000259" key="3">
    <source>
        <dbReference type="PROSITE" id="PS50977"/>
    </source>
</evidence>
<dbReference type="InterPro" id="IPR050109">
    <property type="entry name" value="HTH-type_TetR-like_transc_reg"/>
</dbReference>
<dbReference type="SUPFAM" id="SSF48498">
    <property type="entry name" value="Tetracyclin repressor-like, C-terminal domain"/>
    <property type="match status" value="1"/>
</dbReference>
<dbReference type="InterPro" id="IPR009057">
    <property type="entry name" value="Homeodomain-like_sf"/>
</dbReference>
<dbReference type="SUPFAM" id="SSF46689">
    <property type="entry name" value="Homeodomain-like"/>
    <property type="match status" value="1"/>
</dbReference>
<evidence type="ECO:0000256" key="1">
    <source>
        <dbReference type="ARBA" id="ARBA00023125"/>
    </source>
</evidence>
<protein>
    <submittedName>
        <fullName evidence="4">TetR/AcrR family transcriptional regulator</fullName>
    </submittedName>
</protein>